<dbReference type="Pfam" id="PF03140">
    <property type="entry name" value="DUF247"/>
    <property type="match status" value="1"/>
</dbReference>
<reference evidence="2" key="1">
    <citation type="submission" date="2020-03" db="EMBL/GenBank/DDBJ databases">
        <authorList>
            <person name="Zhang R."/>
        </authorList>
    </citation>
    <scope>NUCLEOTIDE SEQUENCE</scope>
</reference>
<dbReference type="InterPro" id="IPR004158">
    <property type="entry name" value="DUF247_pln"/>
</dbReference>
<evidence type="ECO:0000313" key="2">
    <source>
        <dbReference type="EMBL" id="NUU84814.1"/>
    </source>
</evidence>
<dbReference type="EMBL" id="GILB01004481">
    <property type="protein sequence ID" value="NUU84814.1"/>
    <property type="molecule type" value="Transcribed_RNA"/>
</dbReference>
<dbReference type="AlphaFoldDB" id="A0A6M2EHT1"/>
<keyword evidence="1" id="KW-0472">Membrane</keyword>
<keyword evidence="1" id="KW-1133">Transmembrane helix</keyword>
<keyword evidence="1" id="KW-0812">Transmembrane</keyword>
<sequence>MAEITNDTLVNIDKLAASMRGELDSLPVLSSKCCIYAVPKRLHHLNEKAYTPQLVSIGPLHHGKPELRPMEEHKKRYLQDFLQRTELSLVDCLKVIEKNEKKLRDCYAETIEFSSDEFIKMILVDAAFIIEVLLRYHSKEMRKEKENDRVYNKPWAIQDIRKDMWLLENQLPFFILEDLFDPARITLPSGQNQMLSITKLAYEFSKDLWAMEEKEEKSQTNKSPEVQHLVDFLWICHQPPQSRSMKKLKTLGIPSATELHQAGVKFKLGSSKNLFDIKFKNGILEIPRLEIVGATELLFRNLLAFEQCHCPKNYINDYVIIINHLVNTAKDVELLVKYGIVENWLWDDEGMSALFHSLVKETFVMVEDFYFSGLVEELNAYCRKPWHKWQATLKQQYFNNPWSIISFIAAVILLVLTTIQAVCSILSV</sequence>
<proteinExistence type="predicted"/>
<name>A0A6M2EHT1_9ROSI</name>
<evidence type="ECO:0000256" key="1">
    <source>
        <dbReference type="SAM" id="Phobius"/>
    </source>
</evidence>
<organism evidence="2">
    <name type="scientific">Populus davidiana</name>
    <dbReference type="NCBI Taxonomy" id="266767"/>
    <lineage>
        <taxon>Eukaryota</taxon>
        <taxon>Viridiplantae</taxon>
        <taxon>Streptophyta</taxon>
        <taxon>Embryophyta</taxon>
        <taxon>Tracheophyta</taxon>
        <taxon>Spermatophyta</taxon>
        <taxon>Magnoliopsida</taxon>
        <taxon>eudicotyledons</taxon>
        <taxon>Gunneridae</taxon>
        <taxon>Pentapetalae</taxon>
        <taxon>rosids</taxon>
        <taxon>fabids</taxon>
        <taxon>Malpighiales</taxon>
        <taxon>Salicaceae</taxon>
        <taxon>Saliceae</taxon>
        <taxon>Populus</taxon>
    </lineage>
</organism>
<dbReference type="PANTHER" id="PTHR31170">
    <property type="entry name" value="BNAC04G53230D PROTEIN"/>
    <property type="match status" value="1"/>
</dbReference>
<accession>A0A6M2EHT1</accession>
<protein>
    <submittedName>
        <fullName evidence="2">Uncharacterized protein</fullName>
    </submittedName>
</protein>
<feature type="transmembrane region" description="Helical" evidence="1">
    <location>
        <begin position="402"/>
        <end position="426"/>
    </location>
</feature>
<dbReference type="PANTHER" id="PTHR31170:SF25">
    <property type="entry name" value="BNAA09G04570D PROTEIN"/>
    <property type="match status" value="1"/>
</dbReference>